<reference evidence="2" key="2">
    <citation type="submission" date="2020-09" db="EMBL/GenBank/DDBJ databases">
        <authorList>
            <person name="Sun Q."/>
            <person name="Kim S."/>
        </authorList>
    </citation>
    <scope>NUCLEOTIDE SEQUENCE</scope>
    <source>
        <strain evidence="2">KCTC 22169</strain>
    </source>
</reference>
<proteinExistence type="predicted"/>
<evidence type="ECO:0008006" key="4">
    <source>
        <dbReference type="Google" id="ProtNLM"/>
    </source>
</evidence>
<protein>
    <recommendedName>
        <fullName evidence="4">TIGR02449 family protein</fullName>
    </recommendedName>
</protein>
<keyword evidence="3" id="KW-1185">Reference proteome</keyword>
<name>A0A918KW33_9GAMM</name>
<feature type="coiled-coil region" evidence="1">
    <location>
        <begin position="6"/>
        <end position="68"/>
    </location>
</feature>
<gene>
    <name evidence="2" type="ORF">GCM10007392_48670</name>
</gene>
<evidence type="ECO:0000256" key="1">
    <source>
        <dbReference type="SAM" id="Coils"/>
    </source>
</evidence>
<reference evidence="2" key="1">
    <citation type="journal article" date="2014" name="Int. J. Syst. Evol. Microbiol.">
        <title>Complete genome sequence of Corynebacterium casei LMG S-19264T (=DSM 44701T), isolated from a smear-ripened cheese.</title>
        <authorList>
            <consortium name="US DOE Joint Genome Institute (JGI-PGF)"/>
            <person name="Walter F."/>
            <person name="Albersmeier A."/>
            <person name="Kalinowski J."/>
            <person name="Ruckert C."/>
        </authorList>
    </citation>
    <scope>NUCLEOTIDE SEQUENCE</scope>
    <source>
        <strain evidence="2">KCTC 22169</strain>
    </source>
</reference>
<sequence length="69" mass="8127">MSEPSLKRLEQKLDALIEHSQRLEQDNRLLKAERSAWQAERAKLIKQNELARDRVEAMIERLKTLEQSG</sequence>
<dbReference type="InterPro" id="IPR012662">
    <property type="entry name" value="CHP02449"/>
</dbReference>
<evidence type="ECO:0000313" key="3">
    <source>
        <dbReference type="Proteomes" id="UP000626148"/>
    </source>
</evidence>
<comment type="caution">
    <text evidence="2">The sequence shown here is derived from an EMBL/GenBank/DDBJ whole genome shotgun (WGS) entry which is preliminary data.</text>
</comment>
<keyword evidence="1" id="KW-0175">Coiled coil</keyword>
<dbReference type="NCBIfam" id="TIGR02449">
    <property type="entry name" value="TIGR02449 family protein"/>
    <property type="match status" value="1"/>
</dbReference>
<dbReference type="RefSeq" id="WP_189613770.1">
    <property type="nucleotide sequence ID" value="NZ_BMXR01000023.1"/>
</dbReference>
<organism evidence="2 3">
    <name type="scientific">Saccharospirillum salsuginis</name>
    <dbReference type="NCBI Taxonomy" id="418750"/>
    <lineage>
        <taxon>Bacteria</taxon>
        <taxon>Pseudomonadati</taxon>
        <taxon>Pseudomonadota</taxon>
        <taxon>Gammaproteobacteria</taxon>
        <taxon>Oceanospirillales</taxon>
        <taxon>Saccharospirillaceae</taxon>
        <taxon>Saccharospirillum</taxon>
    </lineage>
</organism>
<accession>A0A918KW33</accession>
<dbReference type="AlphaFoldDB" id="A0A918KW33"/>
<evidence type="ECO:0000313" key="2">
    <source>
        <dbReference type="EMBL" id="GGX75919.1"/>
    </source>
</evidence>
<dbReference type="EMBL" id="BMXR01000023">
    <property type="protein sequence ID" value="GGX75919.1"/>
    <property type="molecule type" value="Genomic_DNA"/>
</dbReference>
<dbReference type="Proteomes" id="UP000626148">
    <property type="component" value="Unassembled WGS sequence"/>
</dbReference>